<evidence type="ECO:0000256" key="1">
    <source>
        <dbReference type="SAM" id="MobiDB-lite"/>
    </source>
</evidence>
<gene>
    <name evidence="2" type="ORF">H3Z74_15485</name>
</gene>
<dbReference type="EMBL" id="CP061038">
    <property type="protein sequence ID" value="QNQ12056.1"/>
    <property type="molecule type" value="Genomic_DNA"/>
</dbReference>
<feature type="region of interest" description="Disordered" evidence="1">
    <location>
        <begin position="29"/>
        <end position="80"/>
    </location>
</feature>
<organism evidence="2 3">
    <name type="scientific">Sphingomonas alpina</name>
    <dbReference type="NCBI Taxonomy" id="653931"/>
    <lineage>
        <taxon>Bacteria</taxon>
        <taxon>Pseudomonadati</taxon>
        <taxon>Pseudomonadota</taxon>
        <taxon>Alphaproteobacteria</taxon>
        <taxon>Sphingomonadales</taxon>
        <taxon>Sphingomonadaceae</taxon>
        <taxon>Sphingomonas</taxon>
    </lineage>
</organism>
<keyword evidence="3" id="KW-1185">Reference proteome</keyword>
<proteinExistence type="predicted"/>
<sequence>MSIGAAVLTVGAGLAAWLARRQIAAWVAPGSAEHDAPDLALDQPRPAAGDRAPVDFRPDIGAPMSPAEREALRPAPGPAG</sequence>
<evidence type="ECO:0000313" key="3">
    <source>
        <dbReference type="Proteomes" id="UP000516148"/>
    </source>
</evidence>
<dbReference type="Proteomes" id="UP000516148">
    <property type="component" value="Chromosome"/>
</dbReference>
<reference evidence="2 3" key="1">
    <citation type="submission" date="2020-09" db="EMBL/GenBank/DDBJ databases">
        <title>Sphingomonas sp., a new species isolated from pork steak.</title>
        <authorList>
            <person name="Heidler von Heilborn D."/>
        </authorList>
    </citation>
    <scope>NUCLEOTIDE SEQUENCE [LARGE SCALE GENOMIC DNA]</scope>
    <source>
        <strain evidence="3">S8-3T</strain>
    </source>
</reference>
<accession>A0A7H0LQV3</accession>
<dbReference type="KEGG" id="spap:H3Z74_15485"/>
<evidence type="ECO:0000313" key="2">
    <source>
        <dbReference type="EMBL" id="QNQ12056.1"/>
    </source>
</evidence>
<protein>
    <submittedName>
        <fullName evidence="2">Uncharacterized protein</fullName>
    </submittedName>
</protein>
<name>A0A7H0LQV3_9SPHN</name>
<dbReference type="AlphaFoldDB" id="A0A7H0LQV3"/>